<protein>
    <submittedName>
        <fullName evidence="1">Uncharacterized protein</fullName>
    </submittedName>
</protein>
<evidence type="ECO:0000313" key="1">
    <source>
        <dbReference type="EMBL" id="BDT62922.1"/>
    </source>
</evidence>
<dbReference type="EMBL" id="LC738879">
    <property type="protein sequence ID" value="BDT62922.1"/>
    <property type="molecule type" value="Genomic_DNA"/>
</dbReference>
<accession>A0A9C7BQY8</accession>
<organism evidence="1">
    <name type="scientific">Trachysalambria curvirostris majanivirus</name>
    <dbReference type="NCBI Taxonomy" id="2984281"/>
    <lineage>
        <taxon>Viruses</taxon>
        <taxon>Viruses incertae sedis</taxon>
        <taxon>Naldaviricetes</taxon>
        <taxon>Nimaviridae</taxon>
    </lineage>
</organism>
<reference evidence="1" key="1">
    <citation type="submission" date="2022-10" db="EMBL/GenBank/DDBJ databases">
        <title>Genome sequences of endogenous nimaviruses in decapod crustaceans.</title>
        <authorList>
            <person name="Kawato S."/>
            <person name="Nozaki R."/>
            <person name="Kondo H."/>
            <person name="Hirono I."/>
        </authorList>
    </citation>
    <scope>NUCLEOTIDE SEQUENCE</scope>
    <source>
        <strain evidence="1">Ube2021</strain>
    </source>
</reference>
<sequence length="542" mass="63877">MNHIDYDRLFIDYINSDITALKNRIHYYLTQIKSNNNHNLIFNRGKIYSVSDVMELASVKQTCSENIYINEYEQNINIITILIYGILKKGWDKNTIKDIETELIDRCLYFNLINQKEYDHLKKRRRKESPKGSTNSNIKYIVDILWTRAHFNQLYKDRHFKKERTLKLINKINLPLSKDILINHDLSLFSLPIAAGIVIYDYLTAKNIDLTVVKKSSSLLVNNETYLRYSSKEEKQDIYSHKNSDNVFTKITSLIKSVGDMRKSEYTNCAILLCKSFAKDNKDNYNKKSELFNLNWLFMVTHIDNVYFRKYLSKVYDNINVNDIINNSGINKPLNWYYRSSSIANNINITSSYYGNSATHYKYSNKINDKLFLNGTNSDEDFNETYPLYENIEDGIYTSIKNLTINDNREDGIILNIDNQSSIITQEDGTINNNNIKKNEEWYKTARRILPTFNNNNINEEWYKSPRRILPNQKPTQSLNDYYDTPKNNQRIKSKVSYFSNNDCQYLSLSALNINPYNIMPYYNCQCHKIMSNTLPHKKIKN</sequence>
<proteinExistence type="predicted"/>
<name>A0A9C7BQY8_9VIRU</name>